<feature type="domain" description="Core-binding (CB)" evidence="6">
    <location>
        <begin position="3"/>
        <end position="82"/>
    </location>
</feature>
<dbReference type="InterPro" id="IPR011010">
    <property type="entry name" value="DNA_brk_join_enz"/>
</dbReference>
<evidence type="ECO:0000313" key="8">
    <source>
        <dbReference type="Proteomes" id="UP000571854"/>
    </source>
</evidence>
<protein>
    <submittedName>
        <fullName evidence="7">Integrase/recombinase XerD</fullName>
    </submittedName>
</protein>
<dbReference type="Pfam" id="PF02899">
    <property type="entry name" value="Phage_int_SAM_1"/>
    <property type="match status" value="1"/>
</dbReference>
<dbReference type="InterPro" id="IPR004107">
    <property type="entry name" value="Integrase_SAM-like_N"/>
</dbReference>
<dbReference type="SUPFAM" id="SSF56349">
    <property type="entry name" value="DNA breaking-rejoining enzymes"/>
    <property type="match status" value="1"/>
</dbReference>
<dbReference type="PROSITE" id="PS51898">
    <property type="entry name" value="TYR_RECOMBINASE"/>
    <property type="match status" value="1"/>
</dbReference>
<dbReference type="InterPro" id="IPR050090">
    <property type="entry name" value="Tyrosine_recombinase_XerCD"/>
</dbReference>
<dbReference type="GO" id="GO:0003677">
    <property type="term" value="F:DNA binding"/>
    <property type="evidence" value="ECO:0007669"/>
    <property type="project" value="UniProtKB-UniRule"/>
</dbReference>
<dbReference type="EMBL" id="JACDUJ010000001">
    <property type="protein sequence ID" value="MBA2846466.1"/>
    <property type="molecule type" value="Genomic_DNA"/>
</dbReference>
<keyword evidence="1" id="KW-0229">DNA integration</keyword>
<dbReference type="Proteomes" id="UP000571854">
    <property type="component" value="Unassembled WGS sequence"/>
</dbReference>
<keyword evidence="2 4" id="KW-0238">DNA-binding</keyword>
<evidence type="ECO:0000313" key="7">
    <source>
        <dbReference type="EMBL" id="MBA2846466.1"/>
    </source>
</evidence>
<proteinExistence type="predicted"/>
<evidence type="ECO:0000256" key="3">
    <source>
        <dbReference type="ARBA" id="ARBA00023172"/>
    </source>
</evidence>
<dbReference type="Gene3D" id="1.10.150.130">
    <property type="match status" value="1"/>
</dbReference>
<evidence type="ECO:0000256" key="4">
    <source>
        <dbReference type="PROSITE-ProRule" id="PRU01248"/>
    </source>
</evidence>
<dbReference type="InterPro" id="IPR044068">
    <property type="entry name" value="CB"/>
</dbReference>
<dbReference type="Gene3D" id="1.10.443.10">
    <property type="entry name" value="Intergrase catalytic core"/>
    <property type="match status" value="1"/>
</dbReference>
<dbReference type="GO" id="GO:0015074">
    <property type="term" value="P:DNA integration"/>
    <property type="evidence" value="ECO:0007669"/>
    <property type="project" value="UniProtKB-KW"/>
</dbReference>
<evidence type="ECO:0000256" key="2">
    <source>
        <dbReference type="ARBA" id="ARBA00023125"/>
    </source>
</evidence>
<dbReference type="InterPro" id="IPR010998">
    <property type="entry name" value="Integrase_recombinase_N"/>
</dbReference>
<evidence type="ECO:0000259" key="5">
    <source>
        <dbReference type="PROSITE" id="PS51898"/>
    </source>
</evidence>
<comment type="caution">
    <text evidence="7">The sequence shown here is derived from an EMBL/GenBank/DDBJ whole genome shotgun (WGS) entry which is preliminary data.</text>
</comment>
<sequence>MDGKSKELVERYLKFCSGLSETTIANYKSTMNIFLNYYEDDDVSFENLTIEDIIEFFEVYEASRNTKIYRLRSLNRFYHWANKHKHIIGNPVKSFLNTLKPDKKERDYLTQRQSGDLLRSIIDINFYIFTMFFIKTGVRVSEFQNILLDDVDFTEKTIFIRGGKGRKDRYVFFDSEMGINLKRWLRERDILKPKAPNLFLNRRGKAIGKSSITHYIRYLNDVYGNKINKRITPHILRHTFATMCVDKGMDLRTLQDILGHEDIKTTSIYLHKNKESLKREYLRVMNKK</sequence>
<dbReference type="GO" id="GO:0006310">
    <property type="term" value="P:DNA recombination"/>
    <property type="evidence" value="ECO:0007669"/>
    <property type="project" value="UniProtKB-KW"/>
</dbReference>
<dbReference type="AlphaFoldDB" id="A0A7J9NMU8"/>
<accession>A0A7J9NMU8</accession>
<feature type="domain" description="Tyr recombinase" evidence="5">
    <location>
        <begin position="104"/>
        <end position="282"/>
    </location>
</feature>
<dbReference type="PANTHER" id="PTHR30349:SF41">
    <property type="entry name" value="INTEGRASE_RECOMBINASE PROTEIN MJ0367-RELATED"/>
    <property type="match status" value="1"/>
</dbReference>
<keyword evidence="3" id="KW-0233">DNA recombination</keyword>
<reference evidence="7 8" key="1">
    <citation type="submission" date="2020-07" db="EMBL/GenBank/DDBJ databases">
        <title>Genomic Encyclopedia of Type Strains, Phase IV (KMG-V): Genome sequencing to study the core and pangenomes of soil and plant-associated prokaryotes.</title>
        <authorList>
            <person name="Whitman W."/>
        </authorList>
    </citation>
    <scope>NUCLEOTIDE SEQUENCE [LARGE SCALE GENOMIC DNA]</scope>
    <source>
        <strain evidence="7 8">A5</strain>
    </source>
</reference>
<dbReference type="InterPro" id="IPR013762">
    <property type="entry name" value="Integrase-like_cat_sf"/>
</dbReference>
<dbReference type="InterPro" id="IPR002104">
    <property type="entry name" value="Integrase_catalytic"/>
</dbReference>
<gene>
    <name evidence="7" type="ORF">HNP88_000650</name>
</gene>
<name>A0A7J9NMU8_METMI</name>
<organism evidence="7 8">
    <name type="scientific">Methanococcus maripaludis</name>
    <name type="common">Methanococcus deltae</name>
    <dbReference type="NCBI Taxonomy" id="39152"/>
    <lineage>
        <taxon>Archaea</taxon>
        <taxon>Methanobacteriati</taxon>
        <taxon>Methanobacteriota</taxon>
        <taxon>Methanomada group</taxon>
        <taxon>Methanococci</taxon>
        <taxon>Methanococcales</taxon>
        <taxon>Methanococcaceae</taxon>
        <taxon>Methanococcus</taxon>
    </lineage>
</organism>
<evidence type="ECO:0000259" key="6">
    <source>
        <dbReference type="PROSITE" id="PS51900"/>
    </source>
</evidence>
<dbReference type="PANTHER" id="PTHR30349">
    <property type="entry name" value="PHAGE INTEGRASE-RELATED"/>
    <property type="match status" value="1"/>
</dbReference>
<evidence type="ECO:0000256" key="1">
    <source>
        <dbReference type="ARBA" id="ARBA00022908"/>
    </source>
</evidence>
<dbReference type="RefSeq" id="WP_181491944.1">
    <property type="nucleotide sequence ID" value="NZ_JACDUJ010000001.1"/>
</dbReference>
<dbReference type="PROSITE" id="PS51900">
    <property type="entry name" value="CB"/>
    <property type="match status" value="1"/>
</dbReference>
<dbReference type="Pfam" id="PF00589">
    <property type="entry name" value="Phage_integrase"/>
    <property type="match status" value="1"/>
</dbReference>